<dbReference type="Proteomes" id="UP000317171">
    <property type="component" value="Chromosome"/>
</dbReference>
<keyword evidence="1" id="KW-0488">Methylation</keyword>
<gene>
    <name evidence="5" type="primary">xcpT_1</name>
    <name evidence="5" type="ORF">Pan241w_01110</name>
</gene>
<evidence type="ECO:0000256" key="3">
    <source>
        <dbReference type="SAM" id="Phobius"/>
    </source>
</evidence>
<evidence type="ECO:0000259" key="4">
    <source>
        <dbReference type="Pfam" id="PF07596"/>
    </source>
</evidence>
<feature type="domain" description="DUF1559" evidence="4">
    <location>
        <begin position="46"/>
        <end position="297"/>
    </location>
</feature>
<sequence length="316" mass="34992">MMNNVPLRLQARLWQRGRPRGFTLIELLVVIAIIAILIALLLPAVQQAREAARRTQCKNNLMQLSLALQNYEMAFEVLPAGVYNPTGPIKNEPVGYHMGWLAGLMPFLDQQNMYRTIDFKQSVYATVNQRVRRAQIPVLRCPSDPNDSRTRSVAEDNIELYQTNYAACYNSVDAPINVDNTGVMFLNSSISYDQITDGSSNTIFIGEQLFNKTDLGWMSGTRASLRNTGSFNRELTKNQGGYNANSGNSIEGQDEAENKQPIDPLLKVGGFGSYHVGGANFALGDGSVRFIAENIDAPLFEQLGNRADGKLIMDGF</sequence>
<dbReference type="AlphaFoldDB" id="A0A517R859"/>
<dbReference type="PANTHER" id="PTHR30093">
    <property type="entry name" value="GENERAL SECRETION PATHWAY PROTEIN G"/>
    <property type="match status" value="1"/>
</dbReference>
<dbReference type="Pfam" id="PF07596">
    <property type="entry name" value="SBP_bac_10"/>
    <property type="match status" value="1"/>
</dbReference>
<name>A0A517R859_9PLAN</name>
<evidence type="ECO:0000256" key="2">
    <source>
        <dbReference type="SAM" id="MobiDB-lite"/>
    </source>
</evidence>
<dbReference type="InterPro" id="IPR027558">
    <property type="entry name" value="Pre_pil_HX9DG_C"/>
</dbReference>
<dbReference type="InterPro" id="IPR045584">
    <property type="entry name" value="Pilin-like"/>
</dbReference>
<dbReference type="InterPro" id="IPR012902">
    <property type="entry name" value="N_methyl_site"/>
</dbReference>
<proteinExistence type="predicted"/>
<reference evidence="5 6" key="1">
    <citation type="submission" date="2019-02" db="EMBL/GenBank/DDBJ databases">
        <title>Deep-cultivation of Planctomycetes and their phenomic and genomic characterization uncovers novel biology.</title>
        <authorList>
            <person name="Wiegand S."/>
            <person name="Jogler M."/>
            <person name="Boedeker C."/>
            <person name="Pinto D."/>
            <person name="Vollmers J."/>
            <person name="Rivas-Marin E."/>
            <person name="Kohn T."/>
            <person name="Peeters S.H."/>
            <person name="Heuer A."/>
            <person name="Rast P."/>
            <person name="Oberbeckmann S."/>
            <person name="Bunk B."/>
            <person name="Jeske O."/>
            <person name="Meyerdierks A."/>
            <person name="Storesund J.E."/>
            <person name="Kallscheuer N."/>
            <person name="Luecker S."/>
            <person name="Lage O.M."/>
            <person name="Pohl T."/>
            <person name="Merkel B.J."/>
            <person name="Hornburger P."/>
            <person name="Mueller R.-W."/>
            <person name="Bruemmer F."/>
            <person name="Labrenz M."/>
            <person name="Spormann A.M."/>
            <person name="Op den Camp H."/>
            <person name="Overmann J."/>
            <person name="Amann R."/>
            <person name="Jetten M.S.M."/>
            <person name="Mascher T."/>
            <person name="Medema M.H."/>
            <person name="Devos D.P."/>
            <person name="Kaster A.-K."/>
            <person name="Ovreas L."/>
            <person name="Rohde M."/>
            <person name="Galperin M.Y."/>
            <person name="Jogler C."/>
        </authorList>
    </citation>
    <scope>NUCLEOTIDE SEQUENCE [LARGE SCALE GENOMIC DNA]</scope>
    <source>
        <strain evidence="5 6">Pan241w</strain>
    </source>
</reference>
<evidence type="ECO:0000256" key="1">
    <source>
        <dbReference type="ARBA" id="ARBA00022481"/>
    </source>
</evidence>
<dbReference type="EMBL" id="CP036269">
    <property type="protein sequence ID" value="QDT40058.1"/>
    <property type="molecule type" value="Genomic_DNA"/>
</dbReference>
<dbReference type="PANTHER" id="PTHR30093:SF2">
    <property type="entry name" value="TYPE II SECRETION SYSTEM PROTEIN H"/>
    <property type="match status" value="1"/>
</dbReference>
<dbReference type="InterPro" id="IPR011453">
    <property type="entry name" value="DUF1559"/>
</dbReference>
<feature type="compositionally biased region" description="Polar residues" evidence="2">
    <location>
        <begin position="234"/>
        <end position="251"/>
    </location>
</feature>
<dbReference type="Gene3D" id="3.30.700.10">
    <property type="entry name" value="Glycoprotein, Type 4 Pilin"/>
    <property type="match status" value="1"/>
</dbReference>
<dbReference type="GO" id="GO:0015627">
    <property type="term" value="C:type II protein secretion system complex"/>
    <property type="evidence" value="ECO:0007669"/>
    <property type="project" value="InterPro"/>
</dbReference>
<evidence type="ECO:0000313" key="6">
    <source>
        <dbReference type="Proteomes" id="UP000317171"/>
    </source>
</evidence>
<dbReference type="PRINTS" id="PR00813">
    <property type="entry name" value="BCTERIALGSPG"/>
</dbReference>
<dbReference type="NCBIfam" id="TIGR02532">
    <property type="entry name" value="IV_pilin_GFxxxE"/>
    <property type="match status" value="1"/>
</dbReference>
<accession>A0A517R859</accession>
<dbReference type="SUPFAM" id="SSF54523">
    <property type="entry name" value="Pili subunits"/>
    <property type="match status" value="1"/>
</dbReference>
<organism evidence="5 6">
    <name type="scientific">Gimesia alba</name>
    <dbReference type="NCBI Taxonomy" id="2527973"/>
    <lineage>
        <taxon>Bacteria</taxon>
        <taxon>Pseudomonadati</taxon>
        <taxon>Planctomycetota</taxon>
        <taxon>Planctomycetia</taxon>
        <taxon>Planctomycetales</taxon>
        <taxon>Planctomycetaceae</taxon>
        <taxon>Gimesia</taxon>
    </lineage>
</organism>
<keyword evidence="3" id="KW-0472">Membrane</keyword>
<dbReference type="KEGG" id="gaz:Pan241w_01110"/>
<dbReference type="NCBIfam" id="TIGR04294">
    <property type="entry name" value="pre_pil_HX9DG"/>
    <property type="match status" value="1"/>
</dbReference>
<dbReference type="PROSITE" id="PS00409">
    <property type="entry name" value="PROKAR_NTER_METHYL"/>
    <property type="match status" value="1"/>
</dbReference>
<dbReference type="GO" id="GO:0015628">
    <property type="term" value="P:protein secretion by the type II secretion system"/>
    <property type="evidence" value="ECO:0007669"/>
    <property type="project" value="InterPro"/>
</dbReference>
<dbReference type="Pfam" id="PF07963">
    <property type="entry name" value="N_methyl"/>
    <property type="match status" value="1"/>
</dbReference>
<keyword evidence="6" id="KW-1185">Reference proteome</keyword>
<keyword evidence="3" id="KW-0812">Transmembrane</keyword>
<feature type="region of interest" description="Disordered" evidence="2">
    <location>
        <begin position="234"/>
        <end position="257"/>
    </location>
</feature>
<keyword evidence="3" id="KW-1133">Transmembrane helix</keyword>
<protein>
    <submittedName>
        <fullName evidence="5">Type II secretion system protein G</fullName>
    </submittedName>
</protein>
<dbReference type="InterPro" id="IPR000983">
    <property type="entry name" value="Bac_GSPG_pilin"/>
</dbReference>
<evidence type="ECO:0000313" key="5">
    <source>
        <dbReference type="EMBL" id="QDT40058.1"/>
    </source>
</evidence>
<dbReference type="RefSeq" id="WP_198000241.1">
    <property type="nucleotide sequence ID" value="NZ_CP036269.1"/>
</dbReference>
<feature type="transmembrane region" description="Helical" evidence="3">
    <location>
        <begin position="21"/>
        <end position="45"/>
    </location>
</feature>